<evidence type="ECO:0000313" key="3">
    <source>
        <dbReference type="Proteomes" id="UP000320390"/>
    </source>
</evidence>
<dbReference type="EMBL" id="CP036434">
    <property type="protein sequence ID" value="QDV05404.1"/>
    <property type="molecule type" value="Genomic_DNA"/>
</dbReference>
<dbReference type="Proteomes" id="UP000320390">
    <property type="component" value="Chromosome"/>
</dbReference>
<sequence>MSDQKKAKEADAPSIELGDRSQKTTPEQDIPTTRADVDGEKTDGFKETKRTGYGNS</sequence>
<proteinExistence type="predicted"/>
<gene>
    <name evidence="2" type="ORF">Poly30_09010</name>
</gene>
<keyword evidence="3" id="KW-1185">Reference proteome</keyword>
<reference evidence="2 3" key="1">
    <citation type="submission" date="2019-02" db="EMBL/GenBank/DDBJ databases">
        <title>Deep-cultivation of Planctomycetes and their phenomic and genomic characterization uncovers novel biology.</title>
        <authorList>
            <person name="Wiegand S."/>
            <person name="Jogler M."/>
            <person name="Boedeker C."/>
            <person name="Pinto D."/>
            <person name="Vollmers J."/>
            <person name="Rivas-Marin E."/>
            <person name="Kohn T."/>
            <person name="Peeters S.H."/>
            <person name="Heuer A."/>
            <person name="Rast P."/>
            <person name="Oberbeckmann S."/>
            <person name="Bunk B."/>
            <person name="Jeske O."/>
            <person name="Meyerdierks A."/>
            <person name="Storesund J.E."/>
            <person name="Kallscheuer N."/>
            <person name="Luecker S."/>
            <person name="Lage O.M."/>
            <person name="Pohl T."/>
            <person name="Merkel B.J."/>
            <person name="Hornburger P."/>
            <person name="Mueller R.-W."/>
            <person name="Bruemmer F."/>
            <person name="Labrenz M."/>
            <person name="Spormann A.M."/>
            <person name="Op den Camp H."/>
            <person name="Overmann J."/>
            <person name="Amann R."/>
            <person name="Jetten M.S.M."/>
            <person name="Mascher T."/>
            <person name="Medema M.H."/>
            <person name="Devos D.P."/>
            <person name="Kaster A.-K."/>
            <person name="Ovreas L."/>
            <person name="Rohde M."/>
            <person name="Galperin M.Y."/>
            <person name="Jogler C."/>
        </authorList>
    </citation>
    <scope>NUCLEOTIDE SEQUENCE [LARGE SCALE GENOMIC DNA]</scope>
    <source>
        <strain evidence="2 3">Poly30</strain>
    </source>
</reference>
<dbReference type="AlphaFoldDB" id="A0A518EMT8"/>
<feature type="compositionally biased region" description="Basic and acidic residues" evidence="1">
    <location>
        <begin position="1"/>
        <end position="22"/>
    </location>
</feature>
<evidence type="ECO:0000313" key="2">
    <source>
        <dbReference type="EMBL" id="QDV05404.1"/>
    </source>
</evidence>
<accession>A0A518EMT8</accession>
<dbReference type="RefSeq" id="WP_419190942.1">
    <property type="nucleotide sequence ID" value="NZ_CP036434.1"/>
</dbReference>
<protein>
    <submittedName>
        <fullName evidence="2">Uncharacterized protein</fullName>
    </submittedName>
</protein>
<feature type="compositionally biased region" description="Basic and acidic residues" evidence="1">
    <location>
        <begin position="35"/>
        <end position="50"/>
    </location>
</feature>
<name>A0A518EMT8_9BACT</name>
<feature type="region of interest" description="Disordered" evidence="1">
    <location>
        <begin position="1"/>
        <end position="56"/>
    </location>
</feature>
<organism evidence="2 3">
    <name type="scientific">Saltatorellus ferox</name>
    <dbReference type="NCBI Taxonomy" id="2528018"/>
    <lineage>
        <taxon>Bacteria</taxon>
        <taxon>Pseudomonadati</taxon>
        <taxon>Planctomycetota</taxon>
        <taxon>Planctomycetia</taxon>
        <taxon>Planctomycetia incertae sedis</taxon>
        <taxon>Saltatorellus</taxon>
    </lineage>
</organism>
<evidence type="ECO:0000256" key="1">
    <source>
        <dbReference type="SAM" id="MobiDB-lite"/>
    </source>
</evidence>